<feature type="transmembrane region" description="Helical" evidence="7">
    <location>
        <begin position="355"/>
        <end position="379"/>
    </location>
</feature>
<dbReference type="GO" id="GO:0022857">
    <property type="term" value="F:transmembrane transporter activity"/>
    <property type="evidence" value="ECO:0007669"/>
    <property type="project" value="InterPro"/>
</dbReference>
<evidence type="ECO:0000313" key="9">
    <source>
        <dbReference type="Proteomes" id="UP000198290"/>
    </source>
</evidence>
<keyword evidence="9" id="KW-1185">Reference proteome</keyword>
<feature type="transmembrane region" description="Helical" evidence="7">
    <location>
        <begin position="391"/>
        <end position="408"/>
    </location>
</feature>
<feature type="transmembrane region" description="Helical" evidence="7">
    <location>
        <begin position="420"/>
        <end position="438"/>
    </location>
</feature>
<dbReference type="Proteomes" id="UP000198290">
    <property type="component" value="Chromosome"/>
</dbReference>
<dbReference type="EMBL" id="AP018823">
    <property type="protein sequence ID" value="BBF85150.1"/>
    <property type="molecule type" value="Genomic_DNA"/>
</dbReference>
<evidence type="ECO:0000256" key="2">
    <source>
        <dbReference type="ARBA" id="ARBA00022475"/>
    </source>
</evidence>
<keyword evidence="2" id="KW-1003">Cell membrane</keyword>
<feature type="transmembrane region" description="Helical" evidence="7">
    <location>
        <begin position="35"/>
        <end position="59"/>
    </location>
</feature>
<comment type="subcellular location">
    <subcellularLocation>
        <location evidence="1">Cell membrane</location>
        <topology evidence="1">Multi-pass membrane protein</topology>
    </subcellularLocation>
</comment>
<reference evidence="8 9" key="2">
    <citation type="journal article" date="2017" name="Genome Announc.">
        <title>Draft genome sequence of Aquitalea magnusonii strain H3, a plant growth-promoting bacterium of duckweed Lemna minor.</title>
        <authorList>
            <person name="Ishizawa H."/>
            <person name="Kuroda M."/>
            <person name="Ike M."/>
        </authorList>
    </citation>
    <scope>NUCLEOTIDE SEQUENCE [LARGE SCALE GENOMIC DNA]</scope>
    <source>
        <strain evidence="8 9">H3</strain>
    </source>
</reference>
<feature type="transmembrane region" description="Helical" evidence="7">
    <location>
        <begin position="65"/>
        <end position="86"/>
    </location>
</feature>
<keyword evidence="5 7" id="KW-0472">Membrane</keyword>
<gene>
    <name evidence="8" type="ORF">DLM_1531</name>
</gene>
<dbReference type="PANTHER" id="PTHR42770:SF7">
    <property type="entry name" value="MEMBRANE PROTEIN"/>
    <property type="match status" value="1"/>
</dbReference>
<dbReference type="InterPro" id="IPR050367">
    <property type="entry name" value="APC_superfamily"/>
</dbReference>
<dbReference type="RefSeq" id="WP_167467058.1">
    <property type="nucleotide sequence ID" value="NZ_AP018823.1"/>
</dbReference>
<feature type="transmembrane region" description="Helical" evidence="7">
    <location>
        <begin position="254"/>
        <end position="278"/>
    </location>
</feature>
<dbReference type="PIRSF" id="PIRSF006060">
    <property type="entry name" value="AA_transporter"/>
    <property type="match status" value="1"/>
</dbReference>
<dbReference type="STRING" id="332411.VI06_18225"/>
<evidence type="ECO:0000256" key="5">
    <source>
        <dbReference type="ARBA" id="ARBA00023136"/>
    </source>
</evidence>
<dbReference type="Gene3D" id="1.20.1740.10">
    <property type="entry name" value="Amino acid/polyamine transporter I"/>
    <property type="match status" value="1"/>
</dbReference>
<feature type="transmembrane region" description="Helical" evidence="7">
    <location>
        <begin position="147"/>
        <end position="168"/>
    </location>
</feature>
<dbReference type="KEGG" id="amah:DLM_1531"/>
<feature type="transmembrane region" description="Helical" evidence="7">
    <location>
        <begin position="444"/>
        <end position="465"/>
    </location>
</feature>
<feature type="transmembrane region" description="Helical" evidence="7">
    <location>
        <begin position="220"/>
        <end position="242"/>
    </location>
</feature>
<evidence type="ECO:0000256" key="1">
    <source>
        <dbReference type="ARBA" id="ARBA00004651"/>
    </source>
</evidence>
<evidence type="ECO:0000256" key="3">
    <source>
        <dbReference type="ARBA" id="ARBA00022692"/>
    </source>
</evidence>
<dbReference type="AlphaFoldDB" id="A0A3G9GB91"/>
<dbReference type="GO" id="GO:0005886">
    <property type="term" value="C:plasma membrane"/>
    <property type="evidence" value="ECO:0007669"/>
    <property type="project" value="UniProtKB-SubCell"/>
</dbReference>
<feature type="region of interest" description="Disordered" evidence="6">
    <location>
        <begin position="1"/>
        <end position="22"/>
    </location>
</feature>
<dbReference type="PANTHER" id="PTHR42770">
    <property type="entry name" value="AMINO ACID TRANSPORTER-RELATED"/>
    <property type="match status" value="1"/>
</dbReference>
<protein>
    <submittedName>
        <fullName evidence="8">Amino acid transporter</fullName>
    </submittedName>
</protein>
<feature type="transmembrane region" description="Helical" evidence="7">
    <location>
        <begin position="180"/>
        <end position="200"/>
    </location>
</feature>
<reference evidence="9" key="1">
    <citation type="journal article" date="2017" name="Biotechnol. Biofuels">
        <title>Evaluation of environmental bacterial communities as a factor affecting the growth of duckweed Lemna minor.</title>
        <authorList>
            <person name="Ishizawa H."/>
            <person name="Kuroda M."/>
            <person name="Morikawa M."/>
            <person name="Ike M."/>
        </authorList>
    </citation>
    <scope>NUCLEOTIDE SEQUENCE [LARGE SCALE GENOMIC DNA]</scope>
    <source>
        <strain evidence="9">H3</strain>
    </source>
</reference>
<keyword evidence="3 7" id="KW-0812">Transmembrane</keyword>
<evidence type="ECO:0000256" key="7">
    <source>
        <dbReference type="SAM" id="Phobius"/>
    </source>
</evidence>
<reference evidence="9" key="3">
    <citation type="journal article" date="2017" name="Plant Physiol. Biochem.">
        <title>Differential oxidative and antioxidative response of duckweed Lemna minor toward plant growth promoting/inhibiting bacteria.</title>
        <authorList>
            <person name="Ishizawa H."/>
            <person name="Kuroda M."/>
            <person name="Morikawa M."/>
            <person name="Ike M."/>
        </authorList>
    </citation>
    <scope>NUCLEOTIDE SEQUENCE [LARGE SCALE GENOMIC DNA]</scope>
    <source>
        <strain evidence="9">H3</strain>
    </source>
</reference>
<keyword evidence="4 7" id="KW-1133">Transmembrane helix</keyword>
<feature type="transmembrane region" description="Helical" evidence="7">
    <location>
        <begin position="298"/>
        <end position="320"/>
    </location>
</feature>
<dbReference type="InterPro" id="IPR002293">
    <property type="entry name" value="AA/rel_permease1"/>
</dbReference>
<accession>A0A3G9GB91</accession>
<evidence type="ECO:0000256" key="4">
    <source>
        <dbReference type="ARBA" id="ARBA00022989"/>
    </source>
</evidence>
<dbReference type="Pfam" id="PF13520">
    <property type="entry name" value="AA_permease_2"/>
    <property type="match status" value="1"/>
</dbReference>
<organism evidence="8 9">
    <name type="scientific">Aquitalea magnusonii</name>
    <dbReference type="NCBI Taxonomy" id="332411"/>
    <lineage>
        <taxon>Bacteria</taxon>
        <taxon>Pseudomonadati</taxon>
        <taxon>Pseudomonadota</taxon>
        <taxon>Betaproteobacteria</taxon>
        <taxon>Neisseriales</taxon>
        <taxon>Chromobacteriaceae</taxon>
        <taxon>Aquitalea</taxon>
    </lineage>
</organism>
<evidence type="ECO:0000256" key="6">
    <source>
        <dbReference type="SAM" id="MobiDB-lite"/>
    </source>
</evidence>
<evidence type="ECO:0000313" key="8">
    <source>
        <dbReference type="EMBL" id="BBF85150.1"/>
    </source>
</evidence>
<name>A0A3G9GB91_9NEIS</name>
<proteinExistence type="predicted"/>
<feature type="transmembrane region" description="Helical" evidence="7">
    <location>
        <begin position="106"/>
        <end position="127"/>
    </location>
</feature>
<sequence>MIHSTQGEAVLDSPAAQTESQSGTLRRNYLRLPELVAQSIGLVGVSGGVGILVPAVFATAGNGTWLAYAFATVALLFSAWSITLFARSAASPGALYAYASQGIGPIWGVICGWSLLIAYAVGAAGILQGTVNTFLVLARELGLIAAHPPLAVSLLLTVVVALAAWAIAYRDIRLSTRFTLLVELLTILLIVVVLIAYLLSGSSHVDQSQIALEGVKPEQLRLGMMLAFFSFTGFESATVLGAEAQSPLKAIPRAVIISIVGPALLFILASYALVAAFHGQHPGLDQADGPLSILAHRLGLGGFGLIIDAGVALSFFAAFFSSINAAARIVYTFARQGLLHEATGKAHASNATPHIAVTLLVVLALIVGLIFTANGTALLDSYGYLSSVATYGYLLAYVLVAVGAPLYLRRQGRLKPQHVLISLVSVLLLAIPLVGSFYPLPSGVYAWLPYVFLLLVGLGLAWFVALKLLAPARLRGIEEELQQE</sequence>